<dbReference type="SUPFAM" id="SSF82866">
    <property type="entry name" value="Multidrug efflux transporter AcrB transmembrane domain"/>
    <property type="match status" value="2"/>
</dbReference>
<feature type="transmembrane region" description="Helical" evidence="1">
    <location>
        <begin position="946"/>
        <end position="967"/>
    </location>
</feature>
<dbReference type="GO" id="GO:0042910">
    <property type="term" value="F:xenobiotic transmembrane transporter activity"/>
    <property type="evidence" value="ECO:0007669"/>
    <property type="project" value="TreeGrafter"/>
</dbReference>
<keyword evidence="3" id="KW-1185">Reference proteome</keyword>
<dbReference type="InterPro" id="IPR027463">
    <property type="entry name" value="AcrB_DN_DC_subdom"/>
</dbReference>
<evidence type="ECO:0000313" key="3">
    <source>
        <dbReference type="Proteomes" id="UP000321595"/>
    </source>
</evidence>
<dbReference type="PANTHER" id="PTHR32063:SF0">
    <property type="entry name" value="SWARMING MOTILITY PROTEIN SWRC"/>
    <property type="match status" value="1"/>
</dbReference>
<feature type="transmembrane region" description="Helical" evidence="1">
    <location>
        <begin position="872"/>
        <end position="896"/>
    </location>
</feature>
<protein>
    <submittedName>
        <fullName evidence="2">Efflux RND transporter permease subunit</fullName>
    </submittedName>
</protein>
<dbReference type="AlphaFoldDB" id="A0A5B8XPB8"/>
<feature type="transmembrane region" description="Helical" evidence="1">
    <location>
        <begin position="332"/>
        <end position="351"/>
    </location>
</feature>
<accession>A0A5B8XPB8</accession>
<feature type="transmembrane region" description="Helical" evidence="1">
    <location>
        <begin position="902"/>
        <end position="925"/>
    </location>
</feature>
<dbReference type="Gene3D" id="3.30.70.1430">
    <property type="entry name" value="Multidrug efflux transporter AcrB pore domain"/>
    <property type="match status" value="2"/>
</dbReference>
<feature type="transmembrane region" description="Helical" evidence="1">
    <location>
        <begin position="12"/>
        <end position="29"/>
    </location>
</feature>
<organism evidence="2 3">
    <name type="scientific">Microvenator marinus</name>
    <dbReference type="NCBI Taxonomy" id="2600177"/>
    <lineage>
        <taxon>Bacteria</taxon>
        <taxon>Deltaproteobacteria</taxon>
        <taxon>Bradymonadales</taxon>
        <taxon>Microvenatoraceae</taxon>
        <taxon>Microvenator</taxon>
    </lineage>
</organism>
<dbReference type="EMBL" id="CP042467">
    <property type="protein sequence ID" value="QED26788.1"/>
    <property type="molecule type" value="Genomic_DNA"/>
</dbReference>
<feature type="transmembrane region" description="Helical" evidence="1">
    <location>
        <begin position="385"/>
        <end position="408"/>
    </location>
</feature>
<dbReference type="RefSeq" id="WP_146958473.1">
    <property type="nucleotide sequence ID" value="NZ_CP042467.1"/>
</dbReference>
<dbReference type="PANTHER" id="PTHR32063">
    <property type="match status" value="1"/>
</dbReference>
<keyword evidence="1" id="KW-0812">Transmembrane</keyword>
<proteinExistence type="predicted"/>
<evidence type="ECO:0000313" key="2">
    <source>
        <dbReference type="EMBL" id="QED26788.1"/>
    </source>
</evidence>
<dbReference type="GO" id="GO:0005886">
    <property type="term" value="C:plasma membrane"/>
    <property type="evidence" value="ECO:0007669"/>
    <property type="project" value="TreeGrafter"/>
</dbReference>
<dbReference type="KEGG" id="bbae:FRD01_05930"/>
<feature type="transmembrane region" description="Helical" evidence="1">
    <location>
        <begin position="847"/>
        <end position="865"/>
    </location>
</feature>
<name>A0A5B8XPB8_9DELT</name>
<dbReference type="SUPFAM" id="SSF82714">
    <property type="entry name" value="Multidrug efflux transporter AcrB TolC docking domain, DN and DC subdomains"/>
    <property type="match status" value="2"/>
</dbReference>
<evidence type="ECO:0000256" key="1">
    <source>
        <dbReference type="SAM" id="Phobius"/>
    </source>
</evidence>
<dbReference type="Gene3D" id="3.30.2090.10">
    <property type="entry name" value="Multidrug efflux transporter AcrB TolC docking domain, DN and DC subdomains"/>
    <property type="match status" value="2"/>
</dbReference>
<dbReference type="OrthoDB" id="9807612at2"/>
<dbReference type="Gene3D" id="1.20.1640.10">
    <property type="entry name" value="Multidrug efflux transporter AcrB transmembrane domain"/>
    <property type="match status" value="2"/>
</dbReference>
<gene>
    <name evidence="2" type="ORF">FRD01_05930</name>
</gene>
<keyword evidence="1" id="KW-0472">Membrane</keyword>
<reference evidence="2 3" key="1">
    <citation type="submission" date="2019-08" db="EMBL/GenBank/DDBJ databases">
        <authorList>
            <person name="Liang Q."/>
        </authorList>
    </citation>
    <scope>NUCLEOTIDE SEQUENCE [LARGE SCALE GENOMIC DNA]</scope>
    <source>
        <strain evidence="2 3">V1718</strain>
    </source>
</reference>
<dbReference type="SUPFAM" id="SSF82693">
    <property type="entry name" value="Multidrug efflux transporter AcrB pore domain, PN1, PN2, PC1 and PC2 subdomains"/>
    <property type="match status" value="3"/>
</dbReference>
<feature type="transmembrane region" description="Helical" evidence="1">
    <location>
        <begin position="429"/>
        <end position="451"/>
    </location>
</feature>
<dbReference type="Proteomes" id="UP000321595">
    <property type="component" value="Chromosome"/>
</dbReference>
<dbReference type="Gene3D" id="3.30.70.1320">
    <property type="entry name" value="Multidrug efflux transporter AcrB pore domain like"/>
    <property type="match status" value="1"/>
</dbReference>
<feature type="transmembrane region" description="Helical" evidence="1">
    <location>
        <begin position="457"/>
        <end position="479"/>
    </location>
</feature>
<sequence>MNLIDLTIRRPVFTSVLMLMLVVFGGWAYNKVGVDLYPDVDVPVVTVTAVYPGADPLTIESRVVEPLEEAINGVSGLEELRSTSSENVAVVVAQFALEVNGDQAAQDVRDKVASILAQLPEGVEAPVIQKLDLGAQPIISLVLSAPVETRELTNFAEDEVKARLQKIQGVGNIDIVGGSEREFHVDINPIALESFGLSVTDVASTLQAQNVELPGGRIITATTEFGLKTVGEVHSAQAIGQLIIASQDGRAVRISDVAKVLDTSEEKRSHASLNGTSAVTITVTKQSGANTVEVARNARSEVEEITRALPEGWTLDMPVDNSVFIERTIGDVQFDLVFGAILAILIILFFLRDWRATLVSALALPTSVIATVFFIYVMGFTFNTLTMLALTLSIGILIDDAIVVIENIHRHMEMGKSAWEAAQEGTKEIALAVLAITLSIVAVFVPVAMMKGIIGRFFFQFGLTVAFAVAMSLFVALTLTPMLSARVLKEAHHKPGRIGAFLERILEALDRGYEALARKSLSHPFVVLALALGAFVFSLGLFTKLPVEFTPAEDRGEFIVFAEYPPGTRLEDTIQIMEDVASTIRESPGVELTLATIGGGVQGQVNKGTIHVEILDSKSREFSQEEAIRYFRERISGFPGTYAIEPLANVSSGSGRQATLQYVLQGNDMESLDATADRVIDRMLEAGVYVDVDKSSRPGKPELSVAIDRVRAADLGVPVADIALAIRMLYAGDKATEIATDGERFEVKVRMDESLRHDPGQILGLKVRSRKTGQLVPLSNFVEVKDTLGPAQIERMNRQRQITIFANLDGIALGAAMQEVGTIVEEVSPDGVSGALSGTSKNLEETLGYMIEALILAIVLIYLILAAQFESWIHPLTIMVSLPLSLIGAFGALVIFGMPMSIFTMIGFIMLMGLVTKNAVLMVDYTNVLRAEGLDRFEALVKAGTVRLRPILMTTAAMIGGMMPVALAMSSGGEVRAPMAVAVIGGLVTSTFLTLIVIPVVYTFLDRLSEILRKSPSLT</sequence>
<dbReference type="PRINTS" id="PR00702">
    <property type="entry name" value="ACRIFLAVINRP"/>
</dbReference>
<feature type="transmembrane region" description="Helical" evidence="1">
    <location>
        <begin position="521"/>
        <end position="542"/>
    </location>
</feature>
<dbReference type="InterPro" id="IPR001036">
    <property type="entry name" value="Acrflvin-R"/>
</dbReference>
<keyword evidence="1" id="KW-1133">Transmembrane helix</keyword>
<dbReference type="Gene3D" id="3.30.70.1440">
    <property type="entry name" value="Multidrug efflux transporter AcrB pore domain"/>
    <property type="match status" value="1"/>
</dbReference>
<feature type="transmembrane region" description="Helical" evidence="1">
    <location>
        <begin position="358"/>
        <end position="379"/>
    </location>
</feature>
<dbReference type="Pfam" id="PF00873">
    <property type="entry name" value="ACR_tran"/>
    <property type="match status" value="1"/>
</dbReference>
<feature type="transmembrane region" description="Helical" evidence="1">
    <location>
        <begin position="979"/>
        <end position="1005"/>
    </location>
</feature>